<dbReference type="Proteomes" id="UP000887578">
    <property type="component" value="Unplaced"/>
</dbReference>
<dbReference type="WBParaSite" id="PDA_v2.g9480.t1">
    <property type="protein sequence ID" value="PDA_v2.g9480.t1"/>
    <property type="gene ID" value="PDA_v2.g9480"/>
</dbReference>
<proteinExistence type="predicted"/>
<sequence length="577" mass="68460">MMPANKPSLITMILPLEFYNKCDPSYKKVIDQLEMKLARIDIYHYDLDAVKVGKIISTISEFSRMYLTPKEYWEYCLEMNDKVVRGSEKWSERCYKIVNRAFTHMCYEDKYFVKPYGYEDLKLLWFSGLNEFGDVYERDFEYPHLYIDKCFRDFELRTTRLPSAKLVKRYKEMKALYPKIKAAEGDDDKWFKLLLETNDDAFVKDNVENCLGNNLLNVELWKLYMDNLKQSCQYKCLLKLYSKYCRFFLDDTEMKKEYKEAMLKYENINIQWDNLLEFEVTNGVEEDNKEGDIDLESVEDESMDGENDVTGVEMKKVLPLDKKLCAAYYDTYQNQYFAFHESIIRYILENANHQVLRKLFSSCKHFYFKKQTPICYRLQVHFEETYKNESLFLHHSSNQDLFVKKMFITGSIKVAKTKQHDKTFMANLIPRLSQCHAKYIHLDYQNLTSNELEFLIGHGGVVEINVTGCQIKDGNNDYVHLEEITKFLPNIEKLGLSYVKTHANTAKALLAQKFNGKIFEIYIQKIFGEPFDANKNDKDEYDFDLFLTFNKENFSLAYVNEFKEIMSGLKIFIIEIN</sequence>
<reference evidence="2" key="1">
    <citation type="submission" date="2022-11" db="UniProtKB">
        <authorList>
            <consortium name="WormBaseParasite"/>
        </authorList>
    </citation>
    <scope>IDENTIFICATION</scope>
</reference>
<evidence type="ECO:0000313" key="1">
    <source>
        <dbReference type="Proteomes" id="UP000887578"/>
    </source>
</evidence>
<keyword evidence="1" id="KW-1185">Reference proteome</keyword>
<dbReference type="AlphaFoldDB" id="A0A914QYR9"/>
<organism evidence="1 2">
    <name type="scientific">Panagrolaimus davidi</name>
    <dbReference type="NCBI Taxonomy" id="227884"/>
    <lineage>
        <taxon>Eukaryota</taxon>
        <taxon>Metazoa</taxon>
        <taxon>Ecdysozoa</taxon>
        <taxon>Nematoda</taxon>
        <taxon>Chromadorea</taxon>
        <taxon>Rhabditida</taxon>
        <taxon>Tylenchina</taxon>
        <taxon>Panagrolaimomorpha</taxon>
        <taxon>Panagrolaimoidea</taxon>
        <taxon>Panagrolaimidae</taxon>
        <taxon>Panagrolaimus</taxon>
    </lineage>
</organism>
<protein>
    <submittedName>
        <fullName evidence="2">DUF38 domain-containing protein</fullName>
    </submittedName>
</protein>
<name>A0A914QYR9_9BILA</name>
<evidence type="ECO:0000313" key="2">
    <source>
        <dbReference type="WBParaSite" id="PDA_v2.g9480.t1"/>
    </source>
</evidence>
<accession>A0A914QYR9</accession>